<dbReference type="Pfam" id="PF03481">
    <property type="entry name" value="Sua5_C"/>
    <property type="match status" value="1"/>
</dbReference>
<keyword evidence="7 13" id="KW-0819">tRNA processing</keyword>
<keyword evidence="10 13" id="KW-0067">ATP-binding</keyword>
<dbReference type="InterPro" id="IPR017945">
    <property type="entry name" value="DHBP_synth_RibB-like_a/b_dom"/>
</dbReference>
<dbReference type="OrthoDB" id="9814580at2"/>
<feature type="binding site" evidence="14">
    <location>
        <position position="152"/>
    </location>
    <ligand>
        <name>ATP</name>
        <dbReference type="ChEBI" id="CHEBI:30616"/>
    </ligand>
</feature>
<keyword evidence="9 13" id="KW-0547">Nucleotide-binding</keyword>
<accession>A0A4V2RXX8</accession>
<evidence type="ECO:0000256" key="10">
    <source>
        <dbReference type="ARBA" id="ARBA00022840"/>
    </source>
</evidence>
<feature type="binding site" evidence="14">
    <location>
        <position position="142"/>
    </location>
    <ligand>
        <name>L-threonine</name>
        <dbReference type="ChEBI" id="CHEBI:57926"/>
    </ligand>
</feature>
<dbReference type="PANTHER" id="PTHR17490:SF16">
    <property type="entry name" value="THREONYLCARBAMOYL-AMP SYNTHASE"/>
    <property type="match status" value="1"/>
</dbReference>
<evidence type="ECO:0000256" key="9">
    <source>
        <dbReference type="ARBA" id="ARBA00022741"/>
    </source>
</evidence>
<organism evidence="16 17">
    <name type="scientific">Camelimonas lactis</name>
    <dbReference type="NCBI Taxonomy" id="659006"/>
    <lineage>
        <taxon>Bacteria</taxon>
        <taxon>Pseudomonadati</taxon>
        <taxon>Pseudomonadota</taxon>
        <taxon>Alphaproteobacteria</taxon>
        <taxon>Hyphomicrobiales</taxon>
        <taxon>Chelatococcaceae</taxon>
        <taxon>Camelimonas</taxon>
    </lineage>
</organism>
<evidence type="ECO:0000256" key="11">
    <source>
        <dbReference type="ARBA" id="ARBA00029774"/>
    </source>
</evidence>
<reference evidence="16 17" key="1">
    <citation type="submission" date="2019-03" db="EMBL/GenBank/DDBJ databases">
        <title>Genomic Encyclopedia of Type Strains, Phase IV (KMG-IV): sequencing the most valuable type-strain genomes for metagenomic binning, comparative biology and taxonomic classification.</title>
        <authorList>
            <person name="Goeker M."/>
        </authorList>
    </citation>
    <scope>NUCLEOTIDE SEQUENCE [LARGE SCALE GENOMIC DNA]</scope>
    <source>
        <strain evidence="16 17">DSM 22958</strain>
    </source>
</reference>
<feature type="binding site" evidence="14">
    <location>
        <position position="118"/>
    </location>
    <ligand>
        <name>ATP</name>
        <dbReference type="ChEBI" id="CHEBI:30616"/>
    </ligand>
</feature>
<evidence type="ECO:0000256" key="4">
    <source>
        <dbReference type="ARBA" id="ARBA00015492"/>
    </source>
</evidence>
<dbReference type="InterPro" id="IPR006070">
    <property type="entry name" value="Sua5-like_dom"/>
</dbReference>
<evidence type="ECO:0000256" key="13">
    <source>
        <dbReference type="PIRNR" id="PIRNR004930"/>
    </source>
</evidence>
<feature type="binding site" evidence="14">
    <location>
        <position position="182"/>
    </location>
    <ligand>
        <name>L-threonine</name>
        <dbReference type="ChEBI" id="CHEBI:57926"/>
    </ligand>
</feature>
<dbReference type="GO" id="GO:0003725">
    <property type="term" value="F:double-stranded RNA binding"/>
    <property type="evidence" value="ECO:0007669"/>
    <property type="project" value="UniProtKB-UniRule"/>
</dbReference>
<evidence type="ECO:0000313" key="17">
    <source>
        <dbReference type="Proteomes" id="UP000294881"/>
    </source>
</evidence>
<keyword evidence="8 13" id="KW-0548">Nucleotidyltransferase</keyword>
<dbReference type="EMBL" id="SLWL01000001">
    <property type="protein sequence ID" value="TCO16188.1"/>
    <property type="molecule type" value="Genomic_DNA"/>
</dbReference>
<evidence type="ECO:0000256" key="7">
    <source>
        <dbReference type="ARBA" id="ARBA00022694"/>
    </source>
</evidence>
<dbReference type="PIRSF" id="PIRSF004930">
    <property type="entry name" value="Tln_factor_SUA5"/>
    <property type="match status" value="1"/>
</dbReference>
<dbReference type="EC" id="2.7.7.87" evidence="3 13"/>
<comment type="catalytic activity">
    <reaction evidence="12 13">
        <text>L-threonine + hydrogencarbonate + ATP = L-threonylcarbamoyladenylate + diphosphate + H2O</text>
        <dbReference type="Rhea" id="RHEA:36407"/>
        <dbReference type="ChEBI" id="CHEBI:15377"/>
        <dbReference type="ChEBI" id="CHEBI:17544"/>
        <dbReference type="ChEBI" id="CHEBI:30616"/>
        <dbReference type="ChEBI" id="CHEBI:33019"/>
        <dbReference type="ChEBI" id="CHEBI:57926"/>
        <dbReference type="ChEBI" id="CHEBI:73682"/>
        <dbReference type="EC" id="2.7.7.87"/>
    </reaction>
</comment>
<dbReference type="GO" id="GO:0061710">
    <property type="term" value="F:L-threonylcarbamoyladenylate synthase"/>
    <property type="evidence" value="ECO:0007669"/>
    <property type="project" value="UniProtKB-EC"/>
</dbReference>
<evidence type="ECO:0000256" key="2">
    <source>
        <dbReference type="ARBA" id="ARBA00007663"/>
    </source>
</evidence>
<keyword evidence="5 13" id="KW-0963">Cytoplasm</keyword>
<dbReference type="Proteomes" id="UP000294881">
    <property type="component" value="Unassembled WGS sequence"/>
</dbReference>
<feature type="binding site" evidence="14">
    <location>
        <position position="67"/>
    </location>
    <ligand>
        <name>L-threonine</name>
        <dbReference type="ChEBI" id="CHEBI:57926"/>
    </ligand>
</feature>
<dbReference type="InterPro" id="IPR010923">
    <property type="entry name" value="T(6)A37_SUA5"/>
</dbReference>
<sequence>MMTRRTLRLDASADGLAAAAQLLRDGGLVAFPTETVYGLGGDATNGRAVAGIYAAKGRPSFNPLISHVPDLAAARQFGVFDAVALRLAERFWPGPLTLVVPAVAGSGVSELAMAGLPTIALRVPATQTARDLLRQVGRPVTAPSANVSGHVSPTTAAHVLADLDGRIDAVVDGGPTEVGVESTVVAVVDGVATLLRPGGVTRNALEAVLGGRLAENAAADPARPVSPGMLASHYAPNARVRLNVDAVGDGEALLTFGGARPPGGERAVMTLDLSESGDLAEAAANLFGALRRLDAAGAATIAVAPVPDRDLGEAINDRLRRAAAPK</sequence>
<evidence type="ECO:0000256" key="3">
    <source>
        <dbReference type="ARBA" id="ARBA00012584"/>
    </source>
</evidence>
<comment type="function">
    <text evidence="13">Required for the formation of a threonylcarbamoyl group on adenosine at position 37 (t(6)A37) in tRNAs that read codons beginning with adenine.</text>
</comment>
<feature type="binding site" evidence="14">
    <location>
        <position position="62"/>
    </location>
    <ligand>
        <name>ATP</name>
        <dbReference type="ChEBI" id="CHEBI:30616"/>
    </ligand>
</feature>
<feature type="binding site" evidence="14">
    <location>
        <position position="122"/>
    </location>
    <ligand>
        <name>L-threonine</name>
        <dbReference type="ChEBI" id="CHEBI:57926"/>
    </ligand>
</feature>
<dbReference type="InterPro" id="IPR038385">
    <property type="entry name" value="Sua5/YwlC_C"/>
</dbReference>
<feature type="binding site" evidence="14">
    <location>
        <position position="144"/>
    </location>
    <ligand>
        <name>ATP</name>
        <dbReference type="ChEBI" id="CHEBI:30616"/>
    </ligand>
</feature>
<dbReference type="NCBIfam" id="TIGR00057">
    <property type="entry name" value="L-threonylcarbamoyladenylate synthase"/>
    <property type="match status" value="1"/>
</dbReference>
<dbReference type="InterPro" id="IPR050156">
    <property type="entry name" value="TC-AMP_synthase_SUA5"/>
</dbReference>
<dbReference type="GO" id="GO:0006450">
    <property type="term" value="P:regulation of translational fidelity"/>
    <property type="evidence" value="ECO:0007669"/>
    <property type="project" value="TreeGrafter"/>
</dbReference>
<dbReference type="GO" id="GO:0005737">
    <property type="term" value="C:cytoplasm"/>
    <property type="evidence" value="ECO:0007669"/>
    <property type="project" value="UniProtKB-SubCell"/>
</dbReference>
<evidence type="ECO:0000256" key="8">
    <source>
        <dbReference type="ARBA" id="ARBA00022695"/>
    </source>
</evidence>
<dbReference type="RefSeq" id="WP_132002263.1">
    <property type="nucleotide sequence ID" value="NZ_SLWL01000001.1"/>
</dbReference>
<dbReference type="InterPro" id="IPR005145">
    <property type="entry name" value="Sua5_C"/>
</dbReference>
<dbReference type="FunFam" id="3.90.870.10:FF:000009">
    <property type="entry name" value="Threonylcarbamoyl-AMP synthase, putative"/>
    <property type="match status" value="1"/>
</dbReference>
<dbReference type="Pfam" id="PF01300">
    <property type="entry name" value="Sua5_yciO_yrdC"/>
    <property type="match status" value="1"/>
</dbReference>
<dbReference type="GO" id="GO:0008033">
    <property type="term" value="P:tRNA processing"/>
    <property type="evidence" value="ECO:0007669"/>
    <property type="project" value="UniProtKB-KW"/>
</dbReference>
<dbReference type="Gene3D" id="3.90.870.10">
    <property type="entry name" value="DHBP synthase"/>
    <property type="match status" value="1"/>
</dbReference>
<dbReference type="Gene3D" id="3.40.50.11030">
    <property type="entry name" value="Threonylcarbamoyl-AMP synthase, C-terminal domain"/>
    <property type="match status" value="1"/>
</dbReference>
<evidence type="ECO:0000313" key="16">
    <source>
        <dbReference type="EMBL" id="TCO16188.1"/>
    </source>
</evidence>
<comment type="caution">
    <text evidence="16">The sequence shown here is derived from an EMBL/GenBank/DDBJ whole genome shotgun (WGS) entry which is preliminary data.</text>
</comment>
<feature type="binding site" evidence="14">
    <location>
        <position position="35"/>
    </location>
    <ligand>
        <name>L-threonine</name>
        <dbReference type="ChEBI" id="CHEBI:57926"/>
    </ligand>
</feature>
<feature type="binding site" evidence="14">
    <location>
        <position position="234"/>
    </location>
    <ligand>
        <name>ATP</name>
        <dbReference type="ChEBI" id="CHEBI:30616"/>
    </ligand>
</feature>
<feature type="binding site" evidence="14">
    <location>
        <position position="196"/>
    </location>
    <ligand>
        <name>ATP</name>
        <dbReference type="ChEBI" id="CHEBI:30616"/>
    </ligand>
</feature>
<evidence type="ECO:0000256" key="6">
    <source>
        <dbReference type="ARBA" id="ARBA00022679"/>
    </source>
</evidence>
<dbReference type="GO" id="GO:0005524">
    <property type="term" value="F:ATP binding"/>
    <property type="evidence" value="ECO:0007669"/>
    <property type="project" value="UniProtKB-UniRule"/>
</dbReference>
<gene>
    <name evidence="16" type="ORF">EV666_101441</name>
</gene>
<comment type="similarity">
    <text evidence="2 13">Belongs to the SUA5 family.</text>
</comment>
<comment type="subcellular location">
    <subcellularLocation>
        <location evidence="1 13">Cytoplasm</location>
    </subcellularLocation>
</comment>
<dbReference type="AlphaFoldDB" id="A0A4V2RXX8"/>
<feature type="domain" description="YrdC-like" evidence="15">
    <location>
        <begin position="13"/>
        <end position="200"/>
    </location>
</feature>
<proteinExistence type="inferred from homology"/>
<feature type="binding site" evidence="14">
    <location>
        <position position="58"/>
    </location>
    <ligand>
        <name>ATP</name>
        <dbReference type="ChEBI" id="CHEBI:30616"/>
    </ligand>
</feature>
<name>A0A4V2RXX8_9HYPH</name>
<dbReference type="SUPFAM" id="SSF55821">
    <property type="entry name" value="YrdC/RibB"/>
    <property type="match status" value="1"/>
</dbReference>
<dbReference type="PROSITE" id="PS51163">
    <property type="entry name" value="YRDC"/>
    <property type="match status" value="1"/>
</dbReference>
<keyword evidence="17" id="KW-1185">Reference proteome</keyword>
<evidence type="ECO:0000256" key="1">
    <source>
        <dbReference type="ARBA" id="ARBA00004496"/>
    </source>
</evidence>
<evidence type="ECO:0000256" key="5">
    <source>
        <dbReference type="ARBA" id="ARBA00022490"/>
    </source>
</evidence>
<dbReference type="GO" id="GO:0000049">
    <property type="term" value="F:tRNA binding"/>
    <property type="evidence" value="ECO:0007669"/>
    <property type="project" value="TreeGrafter"/>
</dbReference>
<dbReference type="PANTHER" id="PTHR17490">
    <property type="entry name" value="SUA5"/>
    <property type="match status" value="1"/>
</dbReference>
<evidence type="ECO:0000259" key="15">
    <source>
        <dbReference type="PROSITE" id="PS51163"/>
    </source>
</evidence>
<protein>
    <recommendedName>
        <fullName evidence="4 13">Threonylcarbamoyl-AMP synthase</fullName>
        <shortName evidence="13">TC-AMP synthase</shortName>
        <ecNumber evidence="3 13">2.7.7.87</ecNumber>
    </recommendedName>
    <alternativeName>
        <fullName evidence="11 13">L-threonylcarbamoyladenylate synthase</fullName>
    </alternativeName>
</protein>
<evidence type="ECO:0000256" key="14">
    <source>
        <dbReference type="PIRSR" id="PIRSR004930-1"/>
    </source>
</evidence>
<keyword evidence="6 13" id="KW-0808">Transferase</keyword>
<evidence type="ECO:0000256" key="12">
    <source>
        <dbReference type="ARBA" id="ARBA00048366"/>
    </source>
</evidence>